<dbReference type="EMBL" id="AUZZ01003970">
    <property type="protein sequence ID" value="EQD55474.1"/>
    <property type="molecule type" value="Genomic_DNA"/>
</dbReference>
<accession>T1BQE5</accession>
<dbReference type="AlphaFoldDB" id="T1BQE5"/>
<feature type="non-terminal residue" evidence="2">
    <location>
        <position position="1"/>
    </location>
</feature>
<feature type="region of interest" description="Disordered" evidence="1">
    <location>
        <begin position="205"/>
        <end position="256"/>
    </location>
</feature>
<proteinExistence type="predicted"/>
<keyword evidence="2" id="KW-0808">Transferase</keyword>
<sequence>GPQGESVERRRGAKGNTGKTGMRRTPSQISMFSGLDRVRERARQEKKERFTALLHHVDVDLLRAAFFWLKRDAAAGVDGLTWQEYGQNLEERLVDLHARVHRGAYRALPSRRKFIPKGTGLRPLGVAALEDKIVQRAAVEVLNAIYEEDFLGFSYGFRPGRSQHDALDALAFGITRTKVNYILDCDVRFLFRFGQPRVVDPIYGAPHWRSTHDPPDPQMAQGRSDGGGRLGADGERDPTRVSGFPDARQRLPALQL</sequence>
<organism evidence="2">
    <name type="scientific">mine drainage metagenome</name>
    <dbReference type="NCBI Taxonomy" id="410659"/>
    <lineage>
        <taxon>unclassified sequences</taxon>
        <taxon>metagenomes</taxon>
        <taxon>ecological metagenomes</taxon>
    </lineage>
</organism>
<dbReference type="EC" id="2.7.7.49" evidence="2"/>
<keyword evidence="2" id="KW-0695">RNA-directed DNA polymerase</keyword>
<comment type="caution">
    <text evidence="2">The sequence shown here is derived from an EMBL/GenBank/DDBJ whole genome shotgun (WGS) entry which is preliminary data.</text>
</comment>
<protein>
    <submittedName>
        <fullName evidence="2">RNA-directed DNA polymerase (Reverse transcriptase)</fullName>
        <ecNumber evidence="2">2.7.7.49</ecNumber>
    </submittedName>
</protein>
<reference evidence="2" key="2">
    <citation type="journal article" date="2014" name="ISME J.">
        <title>Microbial stratification in low pH oxic and suboxic macroscopic growths along an acid mine drainage.</title>
        <authorList>
            <person name="Mendez-Garcia C."/>
            <person name="Mesa V."/>
            <person name="Sprenger R.R."/>
            <person name="Richter M."/>
            <person name="Diez M.S."/>
            <person name="Solano J."/>
            <person name="Bargiela R."/>
            <person name="Golyshina O.V."/>
            <person name="Manteca A."/>
            <person name="Ramos J.L."/>
            <person name="Gallego J.R."/>
            <person name="Llorente I."/>
            <person name="Martins Dos Santos V.A."/>
            <person name="Jensen O.N."/>
            <person name="Pelaez A.I."/>
            <person name="Sanchez J."/>
            <person name="Ferrer M."/>
        </authorList>
    </citation>
    <scope>NUCLEOTIDE SEQUENCE</scope>
</reference>
<reference evidence="2" key="1">
    <citation type="submission" date="2013-08" db="EMBL/GenBank/DDBJ databases">
        <authorList>
            <person name="Mendez C."/>
            <person name="Richter M."/>
            <person name="Ferrer M."/>
            <person name="Sanchez J."/>
        </authorList>
    </citation>
    <scope>NUCLEOTIDE SEQUENCE</scope>
</reference>
<dbReference type="GO" id="GO:0003964">
    <property type="term" value="F:RNA-directed DNA polymerase activity"/>
    <property type="evidence" value="ECO:0007669"/>
    <property type="project" value="UniProtKB-KW"/>
</dbReference>
<dbReference type="PANTHER" id="PTHR34047">
    <property type="entry name" value="NUCLEAR INTRON MATURASE 1, MITOCHONDRIAL-RELATED"/>
    <property type="match status" value="1"/>
</dbReference>
<gene>
    <name evidence="2" type="ORF">B2A_05705</name>
</gene>
<evidence type="ECO:0000256" key="1">
    <source>
        <dbReference type="SAM" id="MobiDB-lite"/>
    </source>
</evidence>
<evidence type="ECO:0000313" key="2">
    <source>
        <dbReference type="EMBL" id="EQD55474.1"/>
    </source>
</evidence>
<dbReference type="PANTHER" id="PTHR34047:SF8">
    <property type="entry name" value="PROTEIN YKFC"/>
    <property type="match status" value="1"/>
</dbReference>
<dbReference type="InterPro" id="IPR051083">
    <property type="entry name" value="GrpII_Intron_Splice-Mob/Def"/>
</dbReference>
<name>T1BQE5_9ZZZZ</name>
<dbReference type="InterPro" id="IPR043502">
    <property type="entry name" value="DNA/RNA_pol_sf"/>
</dbReference>
<dbReference type="SUPFAM" id="SSF56672">
    <property type="entry name" value="DNA/RNA polymerases"/>
    <property type="match status" value="1"/>
</dbReference>
<dbReference type="CDD" id="cd01651">
    <property type="entry name" value="RT_G2_intron"/>
    <property type="match status" value="1"/>
</dbReference>
<keyword evidence="2" id="KW-0548">Nucleotidyltransferase</keyword>
<feature type="region of interest" description="Disordered" evidence="1">
    <location>
        <begin position="1"/>
        <end position="25"/>
    </location>
</feature>
<feature type="compositionally biased region" description="Basic and acidic residues" evidence="1">
    <location>
        <begin position="1"/>
        <end position="10"/>
    </location>
</feature>